<dbReference type="EMBL" id="BPLQ01006769">
    <property type="protein sequence ID" value="GIY25078.1"/>
    <property type="molecule type" value="Genomic_DNA"/>
</dbReference>
<gene>
    <name evidence="2" type="ORF">CDAR_36431</name>
</gene>
<evidence type="ECO:0000313" key="2">
    <source>
        <dbReference type="EMBL" id="GIY25078.1"/>
    </source>
</evidence>
<evidence type="ECO:0000256" key="1">
    <source>
        <dbReference type="SAM" id="MobiDB-lite"/>
    </source>
</evidence>
<reference evidence="2 3" key="1">
    <citation type="submission" date="2021-06" db="EMBL/GenBank/DDBJ databases">
        <title>Caerostris darwini draft genome.</title>
        <authorList>
            <person name="Kono N."/>
            <person name="Arakawa K."/>
        </authorList>
    </citation>
    <scope>NUCLEOTIDE SEQUENCE [LARGE SCALE GENOMIC DNA]</scope>
</reference>
<keyword evidence="3" id="KW-1185">Reference proteome</keyword>
<feature type="region of interest" description="Disordered" evidence="1">
    <location>
        <begin position="79"/>
        <end position="102"/>
    </location>
</feature>
<proteinExistence type="predicted"/>
<accession>A0AAV4RT31</accession>
<comment type="caution">
    <text evidence="2">The sequence shown here is derived from an EMBL/GenBank/DDBJ whole genome shotgun (WGS) entry which is preliminary data.</text>
</comment>
<organism evidence="2 3">
    <name type="scientific">Caerostris darwini</name>
    <dbReference type="NCBI Taxonomy" id="1538125"/>
    <lineage>
        <taxon>Eukaryota</taxon>
        <taxon>Metazoa</taxon>
        <taxon>Ecdysozoa</taxon>
        <taxon>Arthropoda</taxon>
        <taxon>Chelicerata</taxon>
        <taxon>Arachnida</taxon>
        <taxon>Araneae</taxon>
        <taxon>Araneomorphae</taxon>
        <taxon>Entelegynae</taxon>
        <taxon>Araneoidea</taxon>
        <taxon>Araneidae</taxon>
        <taxon>Caerostris</taxon>
    </lineage>
</organism>
<evidence type="ECO:0000313" key="3">
    <source>
        <dbReference type="Proteomes" id="UP001054837"/>
    </source>
</evidence>
<dbReference type="AlphaFoldDB" id="A0AAV4RT31"/>
<dbReference type="Proteomes" id="UP001054837">
    <property type="component" value="Unassembled WGS sequence"/>
</dbReference>
<name>A0AAV4RT31_9ARAC</name>
<sequence>MRQSQGGFYALPAPLVWARVRIPILATEFSTQIRALKEQCNQVVSTFGSRNENVPFESLKRENLSFFIRMREILAHRSSSERFESISGEVGKASSECTSEWT</sequence>
<protein>
    <submittedName>
        <fullName evidence="2">Uncharacterized protein</fullName>
    </submittedName>
</protein>